<reference evidence="1 2" key="1">
    <citation type="submission" date="2016-04" db="EMBL/GenBank/DDBJ databases">
        <title>Genome analyses suggest a sexual origin of heterokaryosis in a supposedly ancient asexual fungus.</title>
        <authorList>
            <person name="Ropars J."/>
            <person name="Sedzielewska K."/>
            <person name="Noel J."/>
            <person name="Charron P."/>
            <person name="Farinelli L."/>
            <person name="Marton T."/>
            <person name="Kruger M."/>
            <person name="Pelin A."/>
            <person name="Brachmann A."/>
            <person name="Corradi N."/>
        </authorList>
    </citation>
    <scope>NUCLEOTIDE SEQUENCE [LARGE SCALE GENOMIC DNA]</scope>
    <source>
        <strain evidence="1 2">C2</strain>
    </source>
</reference>
<dbReference type="InterPro" id="IPR011009">
    <property type="entry name" value="Kinase-like_dom_sf"/>
</dbReference>
<accession>A0A2N1M6I5</accession>
<dbReference type="VEuPathDB" id="FungiDB:FUN_010870"/>
<reference evidence="1 2" key="2">
    <citation type="submission" date="2017-10" db="EMBL/GenBank/DDBJ databases">
        <title>Extensive intraspecific genome diversity in a model arbuscular mycorrhizal fungus.</title>
        <authorList>
            <person name="Chen E.C.H."/>
            <person name="Morin E."/>
            <person name="Baudet D."/>
            <person name="Noel J."/>
            <person name="Ndikumana S."/>
            <person name="Charron P."/>
            <person name="St-Onge C."/>
            <person name="Giorgi J."/>
            <person name="Grigoriev I.V."/>
            <person name="Roux C."/>
            <person name="Martin F.M."/>
            <person name="Corradi N."/>
        </authorList>
    </citation>
    <scope>NUCLEOTIDE SEQUENCE [LARGE SCALE GENOMIC DNA]</scope>
    <source>
        <strain evidence="1 2">C2</strain>
    </source>
</reference>
<proteinExistence type="predicted"/>
<evidence type="ECO:0000313" key="2">
    <source>
        <dbReference type="Proteomes" id="UP000233469"/>
    </source>
</evidence>
<organism evidence="1 2">
    <name type="scientific">Rhizophagus irregularis</name>
    <dbReference type="NCBI Taxonomy" id="588596"/>
    <lineage>
        <taxon>Eukaryota</taxon>
        <taxon>Fungi</taxon>
        <taxon>Fungi incertae sedis</taxon>
        <taxon>Mucoromycota</taxon>
        <taxon>Glomeromycotina</taxon>
        <taxon>Glomeromycetes</taxon>
        <taxon>Glomerales</taxon>
        <taxon>Glomeraceae</taxon>
        <taxon>Rhizophagus</taxon>
    </lineage>
</organism>
<dbReference type="AlphaFoldDB" id="A0A2N1M6I5"/>
<dbReference type="Gene3D" id="3.30.200.20">
    <property type="entry name" value="Phosphorylase Kinase, domain 1"/>
    <property type="match status" value="1"/>
</dbReference>
<sequence length="86" mass="9542">MHTIRSITVIGSGGFASVYTANWKNTPSCQQYMQLKKSVYLTIRASSYEKIIQFCGVTKFEDKKKNSLILEYANGRTSAPPAQASS</sequence>
<protein>
    <recommendedName>
        <fullName evidence="3">Protein kinase domain-containing protein</fullName>
    </recommendedName>
</protein>
<comment type="caution">
    <text evidence="1">The sequence shown here is derived from an EMBL/GenBank/DDBJ whole genome shotgun (WGS) entry which is preliminary data.</text>
</comment>
<evidence type="ECO:0000313" key="1">
    <source>
        <dbReference type="EMBL" id="PKK57254.1"/>
    </source>
</evidence>
<dbReference type="SUPFAM" id="SSF56112">
    <property type="entry name" value="Protein kinase-like (PK-like)"/>
    <property type="match status" value="1"/>
</dbReference>
<evidence type="ECO:0008006" key="3">
    <source>
        <dbReference type="Google" id="ProtNLM"/>
    </source>
</evidence>
<gene>
    <name evidence="1" type="ORF">RhiirC2_798385</name>
</gene>
<name>A0A2N1M6I5_9GLOM</name>
<dbReference type="Proteomes" id="UP000233469">
    <property type="component" value="Unassembled WGS sequence"/>
</dbReference>
<dbReference type="EMBL" id="LLXL01004582">
    <property type="protein sequence ID" value="PKK57254.1"/>
    <property type="molecule type" value="Genomic_DNA"/>
</dbReference>